<proteinExistence type="predicted"/>
<dbReference type="GO" id="GO:0016740">
    <property type="term" value="F:transferase activity"/>
    <property type="evidence" value="ECO:0007669"/>
    <property type="project" value="UniProtKB-KW"/>
</dbReference>
<dbReference type="OrthoDB" id="243547at2"/>
<dbReference type="RefSeq" id="WP_143066330.1">
    <property type="nucleotide sequence ID" value="NZ_FOHN01000006.1"/>
</dbReference>
<keyword evidence="6 7" id="KW-0472">Membrane</keyword>
<dbReference type="GO" id="GO:0005886">
    <property type="term" value="C:plasma membrane"/>
    <property type="evidence" value="ECO:0007669"/>
    <property type="project" value="UniProtKB-SubCell"/>
</dbReference>
<dbReference type="Gene3D" id="3.40.720.10">
    <property type="entry name" value="Alkaline Phosphatase, subunit A"/>
    <property type="match status" value="1"/>
</dbReference>
<comment type="pathway">
    <text evidence="2">Cell wall biogenesis; lipoteichoic acid biosynthesis.</text>
</comment>
<evidence type="ECO:0000259" key="8">
    <source>
        <dbReference type="Pfam" id="PF00884"/>
    </source>
</evidence>
<evidence type="ECO:0000313" key="9">
    <source>
        <dbReference type="EMBL" id="SES99690.1"/>
    </source>
</evidence>
<keyword evidence="5 7" id="KW-1133">Transmembrane helix</keyword>
<evidence type="ECO:0000256" key="6">
    <source>
        <dbReference type="ARBA" id="ARBA00023136"/>
    </source>
</evidence>
<dbReference type="Pfam" id="PF00884">
    <property type="entry name" value="Sulfatase"/>
    <property type="match status" value="1"/>
</dbReference>
<feature type="transmembrane region" description="Helical" evidence="7">
    <location>
        <begin position="177"/>
        <end position="198"/>
    </location>
</feature>
<evidence type="ECO:0000313" key="10">
    <source>
        <dbReference type="Proteomes" id="UP000199800"/>
    </source>
</evidence>
<feature type="transmembrane region" description="Helical" evidence="7">
    <location>
        <begin position="35"/>
        <end position="56"/>
    </location>
</feature>
<evidence type="ECO:0000256" key="5">
    <source>
        <dbReference type="ARBA" id="ARBA00022989"/>
    </source>
</evidence>
<accession>A0A1I0AYS1</accession>
<evidence type="ECO:0000256" key="7">
    <source>
        <dbReference type="SAM" id="Phobius"/>
    </source>
</evidence>
<evidence type="ECO:0000256" key="3">
    <source>
        <dbReference type="ARBA" id="ARBA00022475"/>
    </source>
</evidence>
<feature type="transmembrane region" description="Helical" evidence="7">
    <location>
        <begin position="68"/>
        <end position="89"/>
    </location>
</feature>
<dbReference type="PANTHER" id="PTHR47371">
    <property type="entry name" value="LIPOTEICHOIC ACID SYNTHASE"/>
    <property type="match status" value="1"/>
</dbReference>
<dbReference type="EMBL" id="FOHN01000006">
    <property type="protein sequence ID" value="SES99690.1"/>
    <property type="molecule type" value="Genomic_DNA"/>
</dbReference>
<dbReference type="PANTHER" id="PTHR47371:SF3">
    <property type="entry name" value="PHOSPHOGLYCEROL TRANSFERASE I"/>
    <property type="match status" value="1"/>
</dbReference>
<dbReference type="InterPro" id="IPR000917">
    <property type="entry name" value="Sulfatase_N"/>
</dbReference>
<keyword evidence="9" id="KW-0808">Transferase</keyword>
<dbReference type="STRING" id="29364.SAMN04487772_106102"/>
<dbReference type="AlphaFoldDB" id="A0A1I0AYS1"/>
<feature type="transmembrane region" description="Helical" evidence="7">
    <location>
        <begin position="210"/>
        <end position="229"/>
    </location>
</feature>
<keyword evidence="10" id="KW-1185">Reference proteome</keyword>
<gene>
    <name evidence="9" type="ORF">SAMN04487772_106102</name>
</gene>
<dbReference type="CDD" id="cd16015">
    <property type="entry name" value="LTA_synthase"/>
    <property type="match status" value="1"/>
</dbReference>
<feature type="transmembrane region" description="Helical" evidence="7">
    <location>
        <begin position="12"/>
        <end position="29"/>
    </location>
</feature>
<evidence type="ECO:0000256" key="1">
    <source>
        <dbReference type="ARBA" id="ARBA00004651"/>
    </source>
</evidence>
<organism evidence="9 10">
    <name type="scientific">[Clostridium] polysaccharolyticum</name>
    <dbReference type="NCBI Taxonomy" id="29364"/>
    <lineage>
        <taxon>Bacteria</taxon>
        <taxon>Bacillati</taxon>
        <taxon>Bacillota</taxon>
        <taxon>Clostridia</taxon>
        <taxon>Lachnospirales</taxon>
        <taxon>Lachnospiraceae</taxon>
    </lineage>
</organism>
<protein>
    <submittedName>
        <fullName evidence="9">Phosphoglycerol transferase MdoB</fullName>
    </submittedName>
</protein>
<comment type="subcellular location">
    <subcellularLocation>
        <location evidence="1">Cell membrane</location>
        <topology evidence="1">Multi-pass membrane protein</topology>
    </subcellularLocation>
</comment>
<feature type="transmembrane region" description="Helical" evidence="7">
    <location>
        <begin position="101"/>
        <end position="120"/>
    </location>
</feature>
<reference evidence="9 10" key="1">
    <citation type="submission" date="2016-10" db="EMBL/GenBank/DDBJ databases">
        <authorList>
            <person name="de Groot N.N."/>
        </authorList>
    </citation>
    <scope>NUCLEOTIDE SEQUENCE [LARGE SCALE GENOMIC DNA]</scope>
    <source>
        <strain evidence="9 10">DSM 1801</strain>
    </source>
</reference>
<dbReference type="InterPro" id="IPR017850">
    <property type="entry name" value="Alkaline_phosphatase_core_sf"/>
</dbReference>
<keyword evidence="4 7" id="KW-0812">Transmembrane</keyword>
<dbReference type="InterPro" id="IPR050448">
    <property type="entry name" value="OpgB/LTA_synthase_biosynth"/>
</dbReference>
<keyword evidence="3" id="KW-1003">Cell membrane</keyword>
<sequence>MSRKATNMQKVWIGILGILMIGTICYYAAVLEKNTLNTCNVIISCIMLLAAVELIYRQISIEDARKRIRTVLSFAVFLIAPLLMVGFIWNYTYTLYNSITFIQNALLIYILEGVLFVILFRIKPVMYISIFLNWFLFLGDEVVLVLRKTPLVPNDILGINTAMSVAGNYKFTVTSRLMLATAFSIFLVVLIHKLPLWNNLIQKKKLSEMIGFRVIILIITAVIVCYVSSFQRDQFQKDNFDVERMNENVGILLTFYLNSKEVMLKEPENYSKKKAKEYLNQYVDDTESEAASTPEPSKENPNVIIIMDEAFSDLGVLGELKLNQDPLKFCHSLEKDPNTISGKLNVSVWGGSTCNSEFEVLTGNTLEFLPYGSIPYMQYVTKNTDSICDYFHKLGYTNVAVHPYWGQCWRRDTIYKQIGFDKFIDAEQFDQEHDTKRTKNIAIHKGCDFGDLDYIREYISDKQSFKQIIHQFEIKEKGEKLFLFNVTMQNHGGYLYDGDNIEYTTRSKVYPYRTLSQYLSLIDKTDEALEYLVNYFKQVEEPTVIMFYGDHQPGLETDLYEKMFGRSYDCFTIGDYQKRYTVPYYIWANYPLKDVPSHEQVSTNYLSAIMKEAAGMPMDSWDNFRKAVRAKYPVLTSRLIVNANGERFSRGTVEDEIFGQYATIQYYRMKE</sequence>
<evidence type="ECO:0000256" key="2">
    <source>
        <dbReference type="ARBA" id="ARBA00004936"/>
    </source>
</evidence>
<feature type="transmembrane region" description="Helical" evidence="7">
    <location>
        <begin position="127"/>
        <end position="146"/>
    </location>
</feature>
<dbReference type="SUPFAM" id="SSF53649">
    <property type="entry name" value="Alkaline phosphatase-like"/>
    <property type="match status" value="1"/>
</dbReference>
<dbReference type="Proteomes" id="UP000199800">
    <property type="component" value="Unassembled WGS sequence"/>
</dbReference>
<evidence type="ECO:0000256" key="4">
    <source>
        <dbReference type="ARBA" id="ARBA00022692"/>
    </source>
</evidence>
<feature type="domain" description="Sulfatase N-terminal" evidence="8">
    <location>
        <begin position="301"/>
        <end position="610"/>
    </location>
</feature>
<name>A0A1I0AYS1_9FIRM</name>